<evidence type="ECO:0000256" key="5">
    <source>
        <dbReference type="ARBA" id="ARBA00022741"/>
    </source>
</evidence>
<dbReference type="Gene3D" id="3.40.50.300">
    <property type="entry name" value="P-loop containing nucleotide triphosphate hydrolases"/>
    <property type="match status" value="2"/>
</dbReference>
<dbReference type="Gene3D" id="1.10.150.80">
    <property type="entry name" value="HRDC domain"/>
    <property type="match status" value="1"/>
</dbReference>
<keyword evidence="8 21" id="KW-0347">Helicase</keyword>
<evidence type="ECO:0000256" key="11">
    <source>
        <dbReference type="ARBA" id="ARBA00023125"/>
    </source>
</evidence>
<dbReference type="InterPro" id="IPR006293">
    <property type="entry name" value="DNA_helicase_ATP-dep_RecQ_bac"/>
</dbReference>
<dbReference type="InterPro" id="IPR044876">
    <property type="entry name" value="HRDC_dom_sf"/>
</dbReference>
<dbReference type="InterPro" id="IPR036388">
    <property type="entry name" value="WH-like_DNA-bd_sf"/>
</dbReference>
<gene>
    <name evidence="21" type="primary">recQ</name>
    <name evidence="21" type="ORF">KS407_01410</name>
</gene>
<reference evidence="21 22" key="1">
    <citation type="submission" date="2021-06" db="EMBL/GenBank/DDBJ databases">
        <title>Bacillus sp. RD4P76, an endophyte from a halophyte.</title>
        <authorList>
            <person name="Sun J.-Q."/>
        </authorList>
    </citation>
    <scope>NUCLEOTIDE SEQUENCE [LARGE SCALE GENOMIC DNA]</scope>
    <source>
        <strain evidence="21 22">JCM 17098</strain>
    </source>
</reference>
<dbReference type="PANTHER" id="PTHR13710">
    <property type="entry name" value="DNA HELICASE RECQ FAMILY MEMBER"/>
    <property type="match status" value="1"/>
</dbReference>
<dbReference type="Pfam" id="PF14493">
    <property type="entry name" value="HTH_40"/>
    <property type="match status" value="1"/>
</dbReference>
<evidence type="ECO:0000256" key="7">
    <source>
        <dbReference type="ARBA" id="ARBA00022801"/>
    </source>
</evidence>
<dbReference type="InterPro" id="IPR011545">
    <property type="entry name" value="DEAD/DEAH_box_helicase_dom"/>
</dbReference>
<dbReference type="NCBIfam" id="TIGR01389">
    <property type="entry name" value="recQ"/>
    <property type="match status" value="1"/>
</dbReference>
<dbReference type="SMART" id="SM00956">
    <property type="entry name" value="RQC"/>
    <property type="match status" value="1"/>
</dbReference>
<dbReference type="Pfam" id="PF00271">
    <property type="entry name" value="Helicase_C"/>
    <property type="match status" value="1"/>
</dbReference>
<dbReference type="InterPro" id="IPR001650">
    <property type="entry name" value="Helicase_C-like"/>
</dbReference>
<dbReference type="SMART" id="SM00341">
    <property type="entry name" value="HRDC"/>
    <property type="match status" value="1"/>
</dbReference>
<proteinExistence type="inferred from homology"/>
<comment type="similarity">
    <text evidence="3">Belongs to the helicase family. RecQ subfamily.</text>
</comment>
<dbReference type="InterPro" id="IPR027417">
    <property type="entry name" value="P-loop_NTPase"/>
</dbReference>
<evidence type="ECO:0000256" key="4">
    <source>
        <dbReference type="ARBA" id="ARBA00022723"/>
    </source>
</evidence>
<comment type="catalytic activity">
    <reaction evidence="15">
        <text>Couples ATP hydrolysis with the unwinding of duplex DNA by translocating in the 3'-5' direction.</text>
        <dbReference type="EC" id="5.6.2.4"/>
    </reaction>
</comment>
<dbReference type="Gene3D" id="1.10.10.10">
    <property type="entry name" value="Winged helix-like DNA-binding domain superfamily/Winged helix DNA-binding domain"/>
    <property type="match status" value="1"/>
</dbReference>
<dbReference type="Pfam" id="PF00570">
    <property type="entry name" value="HRDC"/>
    <property type="match status" value="1"/>
</dbReference>
<evidence type="ECO:0000256" key="15">
    <source>
        <dbReference type="ARBA" id="ARBA00034617"/>
    </source>
</evidence>
<evidence type="ECO:0000259" key="18">
    <source>
        <dbReference type="PROSITE" id="PS50967"/>
    </source>
</evidence>
<dbReference type="InterPro" id="IPR002121">
    <property type="entry name" value="HRDC_dom"/>
</dbReference>
<dbReference type="SUPFAM" id="SSF52540">
    <property type="entry name" value="P-loop containing nucleoside triphosphate hydrolases"/>
    <property type="match status" value="1"/>
</dbReference>
<dbReference type="GO" id="GO:0016787">
    <property type="term" value="F:hydrolase activity"/>
    <property type="evidence" value="ECO:0007669"/>
    <property type="project" value="UniProtKB-KW"/>
</dbReference>
<dbReference type="InterPro" id="IPR010997">
    <property type="entry name" value="HRDC-like_sf"/>
</dbReference>
<evidence type="ECO:0000256" key="13">
    <source>
        <dbReference type="ARBA" id="ARBA00023204"/>
    </source>
</evidence>
<dbReference type="SMART" id="SM00490">
    <property type="entry name" value="HELICc"/>
    <property type="match status" value="1"/>
</dbReference>
<feature type="domain" description="Helicase C-terminal" evidence="20">
    <location>
        <begin position="215"/>
        <end position="363"/>
    </location>
</feature>
<protein>
    <recommendedName>
        <fullName evidence="16">DNA helicase RecQ</fullName>
        <ecNumber evidence="16">5.6.2.4</ecNumber>
    </recommendedName>
</protein>
<evidence type="ECO:0000313" key="22">
    <source>
        <dbReference type="Proteomes" id="UP000790580"/>
    </source>
</evidence>
<dbReference type="GO" id="GO:0003678">
    <property type="term" value="F:DNA helicase activity"/>
    <property type="evidence" value="ECO:0007669"/>
    <property type="project" value="UniProtKB-EC"/>
</dbReference>
<dbReference type="Pfam" id="PF09382">
    <property type="entry name" value="RQC"/>
    <property type="match status" value="1"/>
</dbReference>
<dbReference type="NCBIfam" id="TIGR00614">
    <property type="entry name" value="recQ_fam"/>
    <property type="match status" value="1"/>
</dbReference>
<dbReference type="SMART" id="SM00487">
    <property type="entry name" value="DEXDc"/>
    <property type="match status" value="1"/>
</dbReference>
<evidence type="ECO:0000256" key="2">
    <source>
        <dbReference type="ARBA" id="ARBA00001947"/>
    </source>
</evidence>
<dbReference type="PROSITE" id="PS51194">
    <property type="entry name" value="HELICASE_CTER"/>
    <property type="match status" value="1"/>
</dbReference>
<accession>A0ABS6JNG4</accession>
<dbReference type="SUPFAM" id="SSF47819">
    <property type="entry name" value="HRDC-like"/>
    <property type="match status" value="1"/>
</dbReference>
<evidence type="ECO:0000256" key="1">
    <source>
        <dbReference type="ARBA" id="ARBA00001946"/>
    </source>
</evidence>
<evidence type="ECO:0000256" key="12">
    <source>
        <dbReference type="ARBA" id="ARBA00023172"/>
    </source>
</evidence>
<dbReference type="RefSeq" id="WP_088073553.1">
    <property type="nucleotide sequence ID" value="NZ_JAHQCR010000012.1"/>
</dbReference>
<dbReference type="Pfam" id="PF16124">
    <property type="entry name" value="RecQ_Zn_bind"/>
    <property type="match status" value="1"/>
</dbReference>
<dbReference type="CDD" id="cd18794">
    <property type="entry name" value="SF2_C_RecQ"/>
    <property type="match status" value="1"/>
</dbReference>
<dbReference type="PROSITE" id="PS50967">
    <property type="entry name" value="HRDC"/>
    <property type="match status" value="1"/>
</dbReference>
<dbReference type="InterPro" id="IPR004589">
    <property type="entry name" value="DNA_helicase_ATP-dep_RecQ"/>
</dbReference>
<sequence>MITDAHSLLKKHYGYDSFRTGQEEIIEYILNGNRTMGIMPTGGGKSICYQIPALLLPGVTIVISPLISLMKDQVDELNQIGIPSTYINSSLTASEVNEQLFLMEIGEYKLVYVAPERLEAPSFLSALKNMQISLVAVDEAHCLSQWGHDFRPSYLRIPELVQQIPNTPPVLALTATSTPEVTKDICSALTIDDEHTIQTGFSRSNLSFHVLKGVDRDRYIKEYVQRNNDDSGIIYAATRKEVDRIFSTLQSLDVSVGKYHGGMTNDERQSMQEQFVYDNIKVMVATNAFGMGINKSNVRYVIHYQMPRNIESYYQEAGRAGRDGEKSECILLFSPQDTRIQQFLIEQTALSDSRKENEYRKLQSMVNYCHTESCLQSYILEYFGDTEEAKIPCGRCHHCVDDREAEDVTKEAQMVFSCIKRMRESFGKTMVSQVLVGSSNKKVKQFSFHELTTYGLLKEKTQKEVSQFIDYLVASQFLEMSDSGFPVLKLTDNAVSVLKGELQVTRKVERKPRVLSKSHPLFETLRELRSDLAKTAELPPYMIFSDKTLNDICDKLPISKSELLQVKGIGEQKVDNYGEYILEVINEFIENNPSYQSSTKSNDFDDNNGSSGSSTPAKSGKGHPSHLETYELFISGMEVKEIAAGRGLSPSTVEGHLLKAVSEGHELDMDKLLPPDKKEVIVRAIEETGLEDGLKPLKESLPEDISYFQIRLFLQTRVAKV</sequence>
<dbReference type="PANTHER" id="PTHR13710:SF105">
    <property type="entry name" value="ATP-DEPENDENT DNA HELICASE Q1"/>
    <property type="match status" value="1"/>
</dbReference>
<evidence type="ECO:0000256" key="17">
    <source>
        <dbReference type="SAM" id="MobiDB-lite"/>
    </source>
</evidence>
<evidence type="ECO:0000313" key="21">
    <source>
        <dbReference type="EMBL" id="MBU9720098.1"/>
    </source>
</evidence>
<evidence type="ECO:0000256" key="16">
    <source>
        <dbReference type="NCBIfam" id="TIGR01389"/>
    </source>
</evidence>
<evidence type="ECO:0000256" key="9">
    <source>
        <dbReference type="ARBA" id="ARBA00022833"/>
    </source>
</evidence>
<name>A0ABS6JNG4_9BACI</name>
<evidence type="ECO:0000256" key="10">
    <source>
        <dbReference type="ARBA" id="ARBA00022840"/>
    </source>
</evidence>
<keyword evidence="4" id="KW-0479">Metal-binding</keyword>
<dbReference type="InterPro" id="IPR014001">
    <property type="entry name" value="Helicase_ATP-bd"/>
</dbReference>
<keyword evidence="10" id="KW-0067">ATP-binding</keyword>
<keyword evidence="12" id="KW-0233">DNA recombination</keyword>
<keyword evidence="22" id="KW-1185">Reference proteome</keyword>
<keyword evidence="14" id="KW-0413">Isomerase</keyword>
<organism evidence="21 22">
    <name type="scientific">Evansella alkalicola</name>
    <dbReference type="NCBI Taxonomy" id="745819"/>
    <lineage>
        <taxon>Bacteria</taxon>
        <taxon>Bacillati</taxon>
        <taxon>Bacillota</taxon>
        <taxon>Bacilli</taxon>
        <taxon>Bacillales</taxon>
        <taxon>Bacillaceae</taxon>
        <taxon>Evansella</taxon>
    </lineage>
</organism>
<evidence type="ECO:0000256" key="6">
    <source>
        <dbReference type="ARBA" id="ARBA00022763"/>
    </source>
</evidence>
<dbReference type="EMBL" id="JAHQCR010000012">
    <property type="protein sequence ID" value="MBU9720098.1"/>
    <property type="molecule type" value="Genomic_DNA"/>
</dbReference>
<keyword evidence="9" id="KW-0862">Zinc</keyword>
<dbReference type="SUPFAM" id="SSF46785">
    <property type="entry name" value="Winged helix' DNA-binding domain"/>
    <property type="match status" value="1"/>
</dbReference>
<feature type="domain" description="HRDC" evidence="18">
    <location>
        <begin position="515"/>
        <end position="595"/>
    </location>
</feature>
<comment type="cofactor">
    <cofactor evidence="1">
        <name>Mg(2+)</name>
        <dbReference type="ChEBI" id="CHEBI:18420"/>
    </cofactor>
</comment>
<dbReference type="Proteomes" id="UP000790580">
    <property type="component" value="Unassembled WGS sequence"/>
</dbReference>
<dbReference type="InterPro" id="IPR036390">
    <property type="entry name" value="WH_DNA-bd_sf"/>
</dbReference>
<keyword evidence="7 21" id="KW-0378">Hydrolase</keyword>
<dbReference type="InterPro" id="IPR032284">
    <property type="entry name" value="RecQ_Zn-bd"/>
</dbReference>
<dbReference type="EC" id="5.6.2.4" evidence="16"/>
<dbReference type="PROSITE" id="PS51192">
    <property type="entry name" value="HELICASE_ATP_BIND_1"/>
    <property type="match status" value="1"/>
</dbReference>
<dbReference type="InterPro" id="IPR018982">
    <property type="entry name" value="RQC_domain"/>
</dbReference>
<keyword evidence="11" id="KW-0238">DNA-binding</keyword>
<comment type="caution">
    <text evidence="21">The sequence shown here is derived from an EMBL/GenBank/DDBJ whole genome shotgun (WGS) entry which is preliminary data.</text>
</comment>
<dbReference type="CDD" id="cd17920">
    <property type="entry name" value="DEXHc_RecQ"/>
    <property type="match status" value="1"/>
</dbReference>
<evidence type="ECO:0000259" key="20">
    <source>
        <dbReference type="PROSITE" id="PS51194"/>
    </source>
</evidence>
<evidence type="ECO:0000256" key="8">
    <source>
        <dbReference type="ARBA" id="ARBA00022806"/>
    </source>
</evidence>
<dbReference type="Pfam" id="PF00270">
    <property type="entry name" value="DEAD"/>
    <property type="match status" value="1"/>
</dbReference>
<keyword evidence="6" id="KW-0227">DNA damage</keyword>
<keyword evidence="5" id="KW-0547">Nucleotide-binding</keyword>
<feature type="region of interest" description="Disordered" evidence="17">
    <location>
        <begin position="595"/>
        <end position="624"/>
    </location>
</feature>
<feature type="domain" description="Helicase ATP-binding" evidence="19">
    <location>
        <begin position="26"/>
        <end position="195"/>
    </location>
</feature>
<dbReference type="InterPro" id="IPR029491">
    <property type="entry name" value="Helicase_HTH"/>
</dbReference>
<comment type="cofactor">
    <cofactor evidence="2">
        <name>Zn(2+)</name>
        <dbReference type="ChEBI" id="CHEBI:29105"/>
    </cofactor>
</comment>
<evidence type="ECO:0000256" key="3">
    <source>
        <dbReference type="ARBA" id="ARBA00005446"/>
    </source>
</evidence>
<evidence type="ECO:0000259" key="19">
    <source>
        <dbReference type="PROSITE" id="PS51192"/>
    </source>
</evidence>
<evidence type="ECO:0000256" key="14">
    <source>
        <dbReference type="ARBA" id="ARBA00023235"/>
    </source>
</evidence>
<keyword evidence="13" id="KW-0234">DNA repair</keyword>